<accession>A0A212K0R8</accession>
<dbReference type="EC" id="2.4.2.10" evidence="2 7"/>
<dbReference type="InterPro" id="IPR029057">
    <property type="entry name" value="PRTase-like"/>
</dbReference>
<gene>
    <name evidence="7 8" type="primary">pyrE</name>
    <name evidence="8" type="ORF">KL86DPRO_20430</name>
</gene>
<evidence type="ECO:0000256" key="5">
    <source>
        <dbReference type="ARBA" id="ARBA00022842"/>
    </source>
</evidence>
<comment type="subunit">
    <text evidence="7">Homodimer.</text>
</comment>
<dbReference type="HAMAP" id="MF_01208">
    <property type="entry name" value="PyrE"/>
    <property type="match status" value="1"/>
</dbReference>
<dbReference type="InterPro" id="IPR004467">
    <property type="entry name" value="Or_phspho_trans_dom"/>
</dbReference>
<feature type="binding site" description="in other chain" evidence="7">
    <location>
        <begin position="137"/>
        <end position="145"/>
    </location>
    <ligand>
        <name>5-phospho-alpha-D-ribose 1-diphosphate</name>
        <dbReference type="ChEBI" id="CHEBI:58017"/>
        <note>ligand shared between dimeric partners</note>
    </ligand>
</feature>
<dbReference type="UniPathway" id="UPA00070">
    <property type="reaction ID" value="UER00119"/>
</dbReference>
<keyword evidence="4 7" id="KW-0808">Transferase</keyword>
<dbReference type="CDD" id="cd06223">
    <property type="entry name" value="PRTases_typeI"/>
    <property type="match status" value="1"/>
</dbReference>
<dbReference type="Gene3D" id="3.40.50.2020">
    <property type="match status" value="1"/>
</dbReference>
<feature type="binding site" evidence="7">
    <location>
        <position position="141"/>
    </location>
    <ligand>
        <name>orotate</name>
        <dbReference type="ChEBI" id="CHEBI:30839"/>
    </ligand>
</feature>
<dbReference type="InterPro" id="IPR000836">
    <property type="entry name" value="PRTase_dom"/>
</dbReference>
<comment type="catalytic activity">
    <reaction evidence="7">
        <text>orotidine 5'-phosphate + diphosphate = orotate + 5-phospho-alpha-D-ribose 1-diphosphate</text>
        <dbReference type="Rhea" id="RHEA:10380"/>
        <dbReference type="ChEBI" id="CHEBI:30839"/>
        <dbReference type="ChEBI" id="CHEBI:33019"/>
        <dbReference type="ChEBI" id="CHEBI:57538"/>
        <dbReference type="ChEBI" id="CHEBI:58017"/>
        <dbReference type="EC" id="2.4.2.10"/>
    </reaction>
</comment>
<feature type="binding site" evidence="7">
    <location>
        <position position="113"/>
    </location>
    <ligand>
        <name>5-phospho-alpha-D-ribose 1-diphosphate</name>
        <dbReference type="ChEBI" id="CHEBI:58017"/>
        <note>ligand shared between dimeric partners</note>
    </ligand>
</feature>
<dbReference type="InterPro" id="IPR023031">
    <property type="entry name" value="OPRT"/>
</dbReference>
<dbReference type="EMBL" id="FLUQ01000002">
    <property type="protein sequence ID" value="SBW05105.1"/>
    <property type="molecule type" value="Genomic_DNA"/>
</dbReference>
<keyword evidence="3 7" id="KW-0328">Glycosyltransferase</keyword>
<dbReference type="FunFam" id="3.40.50.2020:FF:000029">
    <property type="entry name" value="Orotate phosphoribosyltransferase"/>
    <property type="match status" value="1"/>
</dbReference>
<dbReference type="SUPFAM" id="SSF53271">
    <property type="entry name" value="PRTase-like"/>
    <property type="match status" value="1"/>
</dbReference>
<proteinExistence type="inferred from homology"/>
<dbReference type="PANTHER" id="PTHR19278:SF9">
    <property type="entry name" value="URIDINE 5'-MONOPHOSPHATE SYNTHASE"/>
    <property type="match status" value="1"/>
</dbReference>
<dbReference type="GO" id="GO:0044205">
    <property type="term" value="P:'de novo' UMP biosynthetic process"/>
    <property type="evidence" value="ECO:0007669"/>
    <property type="project" value="UniProtKB-UniRule"/>
</dbReference>
<comment type="function">
    <text evidence="7">Catalyzes the transfer of a ribosyl phosphate group from 5-phosphoribose 1-diphosphate to orotate, leading to the formation of orotidine monophosphate (OMP).</text>
</comment>
<comment type="pathway">
    <text evidence="1 7">Pyrimidine metabolism; UMP biosynthesis via de novo pathway; UMP from orotate: step 1/2.</text>
</comment>
<protein>
    <recommendedName>
        <fullName evidence="2 7">Orotate phosphoribosyltransferase</fullName>
        <shortName evidence="7">OPRT</shortName>
        <shortName evidence="7">OPRTase</shortName>
        <ecNumber evidence="2 7">2.4.2.10</ecNumber>
    </recommendedName>
</protein>
<comment type="cofactor">
    <cofactor evidence="7">
        <name>Mg(2+)</name>
        <dbReference type="ChEBI" id="CHEBI:18420"/>
    </cofactor>
</comment>
<comment type="similarity">
    <text evidence="7">Belongs to the purine/pyrimidine phosphoribosyltransferase family. PyrE subfamily.</text>
</comment>
<keyword evidence="6 7" id="KW-0665">Pyrimidine biosynthesis</keyword>
<evidence type="ECO:0000256" key="6">
    <source>
        <dbReference type="ARBA" id="ARBA00022975"/>
    </source>
</evidence>
<evidence type="ECO:0000256" key="1">
    <source>
        <dbReference type="ARBA" id="ARBA00004889"/>
    </source>
</evidence>
<reference evidence="8" key="1">
    <citation type="submission" date="2016-04" db="EMBL/GenBank/DDBJ databases">
        <authorList>
            <person name="Evans L.H."/>
            <person name="Alamgir A."/>
            <person name="Owens N."/>
            <person name="Weber N.D."/>
            <person name="Virtaneva K."/>
            <person name="Barbian K."/>
            <person name="Babar A."/>
            <person name="Rosenke K."/>
        </authorList>
    </citation>
    <scope>NUCLEOTIDE SEQUENCE</scope>
    <source>
        <strain evidence="8">86</strain>
    </source>
</reference>
<feature type="binding site" evidence="7">
    <location>
        <position position="169"/>
    </location>
    <ligand>
        <name>orotate</name>
        <dbReference type="ChEBI" id="CHEBI:30839"/>
    </ligand>
</feature>
<evidence type="ECO:0000313" key="8">
    <source>
        <dbReference type="EMBL" id="SBW05105.1"/>
    </source>
</evidence>
<keyword evidence="5 7" id="KW-0460">Magnesium</keyword>
<name>A0A212K0R8_9DELT</name>
<evidence type="ECO:0000256" key="2">
    <source>
        <dbReference type="ARBA" id="ARBA00011971"/>
    </source>
</evidence>
<evidence type="ECO:0000256" key="4">
    <source>
        <dbReference type="ARBA" id="ARBA00022679"/>
    </source>
</evidence>
<dbReference type="AlphaFoldDB" id="A0A212K0R8"/>
<evidence type="ECO:0000256" key="7">
    <source>
        <dbReference type="HAMAP-Rule" id="MF_01208"/>
    </source>
</evidence>
<comment type="caution">
    <text evidence="7">Lacks conserved residue(s) required for the propagation of feature annotation.</text>
</comment>
<evidence type="ECO:0000256" key="3">
    <source>
        <dbReference type="ARBA" id="ARBA00022676"/>
    </source>
</evidence>
<dbReference type="PANTHER" id="PTHR19278">
    <property type="entry name" value="OROTATE PHOSPHORIBOSYLTRANSFERASE"/>
    <property type="match status" value="1"/>
</dbReference>
<dbReference type="GO" id="GO:0004588">
    <property type="term" value="F:orotate phosphoribosyltransferase activity"/>
    <property type="evidence" value="ECO:0007669"/>
    <property type="project" value="UniProtKB-UniRule"/>
</dbReference>
<feature type="binding site" description="in other chain" evidence="7">
    <location>
        <position position="110"/>
    </location>
    <ligand>
        <name>5-phospho-alpha-D-ribose 1-diphosphate</name>
        <dbReference type="ChEBI" id="CHEBI:58017"/>
        <note>ligand shared between dimeric partners</note>
    </ligand>
</feature>
<sequence>MRDTAMQTALTMDAAAMKKRLARILVERSYMEGDFTLASGRKSDYYFDCRQTSLHPEGAWLIGSLFNEMLADLDITAVGGMTMGADPLISATSVVSHLKGRPLAGLIVRKAVKDHGTGRYIEGLANVKAGDKVAMLEDVVSTGGSVLQACERVRDAGLGVAVICCVLDRGEGGREKLLEAGYQVRAIFTRPELVALAKE</sequence>
<organism evidence="8">
    <name type="scientific">uncultured delta proteobacterium</name>
    <dbReference type="NCBI Taxonomy" id="34034"/>
    <lineage>
        <taxon>Bacteria</taxon>
        <taxon>Deltaproteobacteria</taxon>
        <taxon>environmental samples</taxon>
    </lineage>
</organism>
<feature type="binding site" evidence="7">
    <location>
        <position position="109"/>
    </location>
    <ligand>
        <name>5-phospho-alpha-D-ribose 1-diphosphate</name>
        <dbReference type="ChEBI" id="CHEBI:58017"/>
        <note>ligand shared between dimeric partners</note>
    </ligand>
</feature>
<dbReference type="GO" id="GO:0019856">
    <property type="term" value="P:pyrimidine nucleobase biosynthetic process"/>
    <property type="evidence" value="ECO:0007669"/>
    <property type="project" value="TreeGrafter"/>
</dbReference>
<dbReference type="GO" id="GO:0000287">
    <property type="term" value="F:magnesium ion binding"/>
    <property type="evidence" value="ECO:0007669"/>
    <property type="project" value="UniProtKB-UniRule"/>
</dbReference>
<feature type="binding site" evidence="7">
    <location>
        <position position="115"/>
    </location>
    <ligand>
        <name>5-phospho-alpha-D-ribose 1-diphosphate</name>
        <dbReference type="ChEBI" id="CHEBI:58017"/>
        <note>ligand shared between dimeric partners</note>
    </ligand>
</feature>
<dbReference type="NCBIfam" id="TIGR00336">
    <property type="entry name" value="pyrE"/>
    <property type="match status" value="1"/>
</dbReference>